<proteinExistence type="predicted"/>
<dbReference type="GeneID" id="58098665"/>
<accession>A0A0M2P0V2</accession>
<sequence>MNKQIKKILTASVATAILSGPVYFTIDSGKANAKTRSEIDKEMNQRKEIGDALLKEIDNSKSDFKDPAVAERLKWQVKNYRGGVAERGKATMTTKAGAQAIRATVNKVGEKAWNKLVKKIENTTGTKLVMFHYQSINKFCDILTGFEGNLADGIANGLTNKFGFNKQFAYVVARAFIAIVL</sequence>
<dbReference type="EMBL" id="LAKJ01000012">
    <property type="protein sequence ID" value="KKI63845.1"/>
    <property type="molecule type" value="Genomic_DNA"/>
</dbReference>
<comment type="caution">
    <text evidence="1">The sequence shown here is derived from an EMBL/GenBank/DDBJ whole genome shotgun (WGS) entry which is preliminary data.</text>
</comment>
<evidence type="ECO:0000313" key="1">
    <source>
        <dbReference type="EMBL" id="KKI63845.1"/>
    </source>
</evidence>
<dbReference type="RefSeq" id="WP_019469854.1">
    <property type="nucleotide sequence ID" value="NZ_BKAS01000002.1"/>
</dbReference>
<dbReference type="Proteomes" id="UP000034455">
    <property type="component" value="Unassembled WGS sequence"/>
</dbReference>
<protein>
    <submittedName>
        <fullName evidence="1">Uncharacterized protein</fullName>
    </submittedName>
</protein>
<organism evidence="1 2">
    <name type="scientific">Staphylococcus cohnii subsp. cohnii</name>
    <dbReference type="NCBI Taxonomy" id="74704"/>
    <lineage>
        <taxon>Bacteria</taxon>
        <taxon>Bacillati</taxon>
        <taxon>Bacillota</taxon>
        <taxon>Bacilli</taxon>
        <taxon>Bacillales</taxon>
        <taxon>Staphylococcaceae</taxon>
        <taxon>Staphylococcus</taxon>
        <taxon>Staphylococcus cohnii species complex</taxon>
    </lineage>
</organism>
<reference evidence="1 2" key="1">
    <citation type="submission" date="2015-03" db="EMBL/GenBank/DDBJ databases">
        <title>Genome Assembly of Staphylococcus cohnii subsp. cohnii strain G22B2.</title>
        <authorList>
            <person name="Nair G."/>
            <person name="Kaur G."/>
            <person name="Khatri I."/>
            <person name="Singh N.K."/>
            <person name="Sathyabama S."/>
            <person name="Maurya S.K."/>
            <person name="Subramanian S."/>
            <person name="Agrewala J.N."/>
            <person name="Mayilraj S."/>
        </authorList>
    </citation>
    <scope>NUCLEOTIDE SEQUENCE [LARGE SCALE GENOMIC DNA]</scope>
    <source>
        <strain evidence="1 2">G22B2</strain>
    </source>
</reference>
<dbReference type="PATRIC" id="fig|74704.6.peg.345"/>
<evidence type="ECO:0000313" key="2">
    <source>
        <dbReference type="Proteomes" id="UP000034455"/>
    </source>
</evidence>
<name>A0A0M2P0V2_STACC</name>
<dbReference type="AlphaFoldDB" id="A0A0M2P0V2"/>
<gene>
    <name evidence="1" type="ORF">UF66_0334</name>
</gene>